<dbReference type="InterPro" id="IPR005000">
    <property type="entry name" value="Aldolase/citrate-lyase_domain"/>
</dbReference>
<dbReference type="STRING" id="451379.A0A0N5AXE6"/>
<keyword evidence="3" id="KW-1185">Reference proteome</keyword>
<evidence type="ECO:0000256" key="1">
    <source>
        <dbReference type="ARBA" id="ARBA00022723"/>
    </source>
</evidence>
<dbReference type="GO" id="GO:0046872">
    <property type="term" value="F:metal ion binding"/>
    <property type="evidence" value="ECO:0007669"/>
    <property type="project" value="UniProtKB-KW"/>
</dbReference>
<dbReference type="PANTHER" id="PTHR11105">
    <property type="entry name" value="CITRATE LYASE SUBUNIT BETA-RELATED"/>
    <property type="match status" value="1"/>
</dbReference>
<dbReference type="InterPro" id="IPR015813">
    <property type="entry name" value="Pyrv/PenolPyrv_kinase-like_dom"/>
</dbReference>
<dbReference type="Proteomes" id="UP000046393">
    <property type="component" value="Unplaced"/>
</dbReference>
<protein>
    <submittedName>
        <fullName evidence="4">HpcH_HpaI domain-containing protein</fullName>
    </submittedName>
</protein>
<organism evidence="3 4">
    <name type="scientific">Syphacia muris</name>
    <dbReference type="NCBI Taxonomy" id="451379"/>
    <lineage>
        <taxon>Eukaryota</taxon>
        <taxon>Metazoa</taxon>
        <taxon>Ecdysozoa</taxon>
        <taxon>Nematoda</taxon>
        <taxon>Chromadorea</taxon>
        <taxon>Rhabditida</taxon>
        <taxon>Spirurina</taxon>
        <taxon>Oxyuridomorpha</taxon>
        <taxon>Oxyuroidea</taxon>
        <taxon>Oxyuridae</taxon>
        <taxon>Syphacia</taxon>
    </lineage>
</organism>
<dbReference type="InterPro" id="IPR040442">
    <property type="entry name" value="Pyrv_kinase-like_dom_sf"/>
</dbReference>
<dbReference type="PANTHER" id="PTHR11105:SF0">
    <property type="entry name" value="CITRAMALYL-COA LYASE, MITOCHONDRIAL"/>
    <property type="match status" value="1"/>
</dbReference>
<dbReference type="Pfam" id="PF03328">
    <property type="entry name" value="HpcH_HpaI"/>
    <property type="match status" value="1"/>
</dbReference>
<dbReference type="SUPFAM" id="SSF51621">
    <property type="entry name" value="Phosphoenolpyruvate/pyruvate domain"/>
    <property type="match status" value="1"/>
</dbReference>
<evidence type="ECO:0000313" key="3">
    <source>
        <dbReference type="Proteomes" id="UP000046393"/>
    </source>
</evidence>
<proteinExistence type="predicted"/>
<evidence type="ECO:0000259" key="2">
    <source>
        <dbReference type="Pfam" id="PF03328"/>
    </source>
</evidence>
<dbReference type="WBParaSite" id="SMUV_0000962301-mRNA-1">
    <property type="protein sequence ID" value="SMUV_0000962301-mRNA-1"/>
    <property type="gene ID" value="SMUV_0000962301"/>
</dbReference>
<name>A0A0N5AXE6_9BILA</name>
<dbReference type="AlphaFoldDB" id="A0A0N5AXE6"/>
<dbReference type="GO" id="GO:0106064">
    <property type="term" value="P:regulation of cobalamin metabolic process"/>
    <property type="evidence" value="ECO:0007669"/>
    <property type="project" value="TreeGrafter"/>
</dbReference>
<keyword evidence="1" id="KW-0479">Metal-binding</keyword>
<feature type="domain" description="HpcH/HpaI aldolase/citrate lyase" evidence="2">
    <location>
        <begin position="2"/>
        <end position="68"/>
    </location>
</feature>
<reference evidence="4" key="1">
    <citation type="submission" date="2017-02" db="UniProtKB">
        <authorList>
            <consortium name="WormBaseParasite"/>
        </authorList>
    </citation>
    <scope>IDENTIFICATION</scope>
</reference>
<accession>A0A0N5AXE6</accession>
<evidence type="ECO:0000313" key="4">
    <source>
        <dbReference type="WBParaSite" id="SMUV_0000962301-mRNA-1"/>
    </source>
</evidence>
<dbReference type="InterPro" id="IPR040186">
    <property type="entry name" value="Citramalyl-CoA_lyase"/>
</dbReference>
<sequence>LTWDAGATRSKEAIENLYARQRFVTCCKAFGLQAIDAVYIDIKNLEGLRKQCEEGSSWGFTGKQVIHPSQIETVQSAFLPSEDKIEWARSLMKEFIEHEKIGKGAFTFRGHMIDRPLLLQAMNVVKMLDRVNNSQS</sequence>
<dbReference type="Gene3D" id="3.20.20.60">
    <property type="entry name" value="Phosphoenolpyruvate-binding domains"/>
    <property type="match status" value="1"/>
</dbReference>
<dbReference type="GO" id="GO:0047777">
    <property type="term" value="F:(S)-citramalyl-CoA lyase activity"/>
    <property type="evidence" value="ECO:0007669"/>
    <property type="project" value="TreeGrafter"/>
</dbReference>